<dbReference type="PANTHER" id="PTHR22765">
    <property type="entry name" value="RING FINGER AND PROTEASE ASSOCIATED DOMAIN-CONTAINING"/>
    <property type="match status" value="1"/>
</dbReference>
<dbReference type="SMART" id="SM00184">
    <property type="entry name" value="RING"/>
    <property type="match status" value="1"/>
</dbReference>
<accession>A0A8J5CDJ1</accession>
<keyword evidence="4" id="KW-1185">Reference proteome</keyword>
<dbReference type="Proteomes" id="UP000734854">
    <property type="component" value="Unassembled WGS sequence"/>
</dbReference>
<feature type="domain" description="RING-type" evidence="2">
    <location>
        <begin position="135"/>
        <end position="176"/>
    </location>
</feature>
<dbReference type="GO" id="GO:0006511">
    <property type="term" value="P:ubiquitin-dependent protein catabolic process"/>
    <property type="evidence" value="ECO:0007669"/>
    <property type="project" value="TreeGrafter"/>
</dbReference>
<evidence type="ECO:0000313" key="4">
    <source>
        <dbReference type="Proteomes" id="UP000734854"/>
    </source>
</evidence>
<reference evidence="3 4" key="1">
    <citation type="submission" date="2020-08" db="EMBL/GenBank/DDBJ databases">
        <title>Plant Genome Project.</title>
        <authorList>
            <person name="Zhang R.-G."/>
        </authorList>
    </citation>
    <scope>NUCLEOTIDE SEQUENCE [LARGE SCALE GENOMIC DNA]</scope>
    <source>
        <tissue evidence="3">Rhizome</tissue>
    </source>
</reference>
<organism evidence="3 4">
    <name type="scientific">Zingiber officinale</name>
    <name type="common">Ginger</name>
    <name type="synonym">Amomum zingiber</name>
    <dbReference type="NCBI Taxonomy" id="94328"/>
    <lineage>
        <taxon>Eukaryota</taxon>
        <taxon>Viridiplantae</taxon>
        <taxon>Streptophyta</taxon>
        <taxon>Embryophyta</taxon>
        <taxon>Tracheophyta</taxon>
        <taxon>Spermatophyta</taxon>
        <taxon>Magnoliopsida</taxon>
        <taxon>Liliopsida</taxon>
        <taxon>Zingiberales</taxon>
        <taxon>Zingiberaceae</taxon>
        <taxon>Zingiber</taxon>
    </lineage>
</organism>
<dbReference type="AlphaFoldDB" id="A0A8J5CDJ1"/>
<dbReference type="InterPro" id="IPR051826">
    <property type="entry name" value="E3_ubiquitin-ligase_domain"/>
</dbReference>
<dbReference type="GO" id="GO:0008270">
    <property type="term" value="F:zinc ion binding"/>
    <property type="evidence" value="ECO:0007669"/>
    <property type="project" value="UniProtKB-KW"/>
</dbReference>
<comment type="caution">
    <text evidence="3">The sequence shown here is derived from an EMBL/GenBank/DDBJ whole genome shotgun (WGS) entry which is preliminary data.</text>
</comment>
<proteinExistence type="predicted"/>
<evidence type="ECO:0000256" key="1">
    <source>
        <dbReference type="PROSITE-ProRule" id="PRU00175"/>
    </source>
</evidence>
<dbReference type="CDD" id="cd16454">
    <property type="entry name" value="RING-H2_PA-TM-RING"/>
    <property type="match status" value="1"/>
</dbReference>
<name>A0A8J5CDJ1_ZINOF</name>
<dbReference type="Pfam" id="PF13639">
    <property type="entry name" value="zf-RING_2"/>
    <property type="match status" value="1"/>
</dbReference>
<evidence type="ECO:0000313" key="3">
    <source>
        <dbReference type="EMBL" id="KAG6473304.1"/>
    </source>
</evidence>
<sequence length="182" mass="20652">MAGMLPGVECARRRRFGNSTESFSGSRRSFFCLYTTSHEMHHGRTSMRSVLSKESSHEALGTVAREARERLDAKLKTQRPNGSGSVKVREQEEQLVVKNLMDSGVQREVFCGTKSRRRWFKWSKLGWEAAEPADCAVCLEDFKAGDVLVHLLCDHRFHCDCVLPWLETSSQCPCCRTSVFCV</sequence>
<dbReference type="GO" id="GO:0061630">
    <property type="term" value="F:ubiquitin protein ligase activity"/>
    <property type="evidence" value="ECO:0007669"/>
    <property type="project" value="TreeGrafter"/>
</dbReference>
<dbReference type="PROSITE" id="PS50089">
    <property type="entry name" value="ZF_RING_2"/>
    <property type="match status" value="1"/>
</dbReference>
<keyword evidence="1" id="KW-0863">Zinc-finger</keyword>
<evidence type="ECO:0000259" key="2">
    <source>
        <dbReference type="PROSITE" id="PS50089"/>
    </source>
</evidence>
<gene>
    <name evidence="3" type="ORF">ZIOFF_067218</name>
</gene>
<dbReference type="EMBL" id="JACMSC010000019">
    <property type="protein sequence ID" value="KAG6473304.1"/>
    <property type="molecule type" value="Genomic_DNA"/>
</dbReference>
<dbReference type="InterPro" id="IPR001841">
    <property type="entry name" value="Znf_RING"/>
</dbReference>
<dbReference type="PANTHER" id="PTHR22765:SF303">
    <property type="entry name" value="RING-TYPE DOMAIN-CONTAINING PROTEIN"/>
    <property type="match status" value="1"/>
</dbReference>
<protein>
    <recommendedName>
        <fullName evidence="2">RING-type domain-containing protein</fullName>
    </recommendedName>
</protein>
<keyword evidence="1" id="KW-0479">Metal-binding</keyword>
<keyword evidence="1" id="KW-0862">Zinc</keyword>